<dbReference type="PANTHER" id="PTHR30055">
    <property type="entry name" value="HTH-TYPE TRANSCRIPTIONAL REGULATOR RUTR"/>
    <property type="match status" value="1"/>
</dbReference>
<keyword evidence="3" id="KW-0804">Transcription</keyword>
<feature type="domain" description="HTH tetR-type" evidence="5">
    <location>
        <begin position="20"/>
        <end position="80"/>
    </location>
</feature>
<dbReference type="RefSeq" id="WP_218443893.1">
    <property type="nucleotide sequence ID" value="NZ_JAGSPA010000001.1"/>
</dbReference>
<dbReference type="Pfam" id="PF00440">
    <property type="entry name" value="TetR_N"/>
    <property type="match status" value="1"/>
</dbReference>
<keyword evidence="1" id="KW-0805">Transcription regulation</keyword>
<accession>A0ABS6SAX5</accession>
<evidence type="ECO:0000256" key="1">
    <source>
        <dbReference type="ARBA" id="ARBA00023015"/>
    </source>
</evidence>
<evidence type="ECO:0000256" key="2">
    <source>
        <dbReference type="ARBA" id="ARBA00023125"/>
    </source>
</evidence>
<evidence type="ECO:0000313" key="6">
    <source>
        <dbReference type="EMBL" id="MBV7255553.1"/>
    </source>
</evidence>
<dbReference type="InterPro" id="IPR001647">
    <property type="entry name" value="HTH_TetR"/>
</dbReference>
<evidence type="ECO:0000259" key="5">
    <source>
        <dbReference type="PROSITE" id="PS50977"/>
    </source>
</evidence>
<feature type="DNA-binding region" description="H-T-H motif" evidence="4">
    <location>
        <begin position="43"/>
        <end position="62"/>
    </location>
</feature>
<dbReference type="PANTHER" id="PTHR30055:SF234">
    <property type="entry name" value="HTH-TYPE TRANSCRIPTIONAL REGULATOR BETI"/>
    <property type="match status" value="1"/>
</dbReference>
<protein>
    <submittedName>
        <fullName evidence="6">TetR/AcrR family transcriptional regulator</fullName>
    </submittedName>
</protein>
<keyword evidence="2 4" id="KW-0238">DNA-binding</keyword>
<keyword evidence="7" id="KW-1185">Reference proteome</keyword>
<evidence type="ECO:0000256" key="3">
    <source>
        <dbReference type="ARBA" id="ARBA00023163"/>
    </source>
</evidence>
<dbReference type="Proteomes" id="UP000722336">
    <property type="component" value="Unassembled WGS sequence"/>
</dbReference>
<proteinExistence type="predicted"/>
<evidence type="ECO:0000256" key="4">
    <source>
        <dbReference type="PROSITE-ProRule" id="PRU00335"/>
    </source>
</evidence>
<reference evidence="6 7" key="1">
    <citation type="submission" date="2021-04" db="EMBL/GenBank/DDBJ databases">
        <authorList>
            <person name="Pira H."/>
            <person name="Risdian C."/>
            <person name="Wink J."/>
        </authorList>
    </citation>
    <scope>NUCLEOTIDE SEQUENCE [LARGE SCALE GENOMIC DNA]</scope>
    <source>
        <strain evidence="6 7">WHA3</strain>
    </source>
</reference>
<gene>
    <name evidence="6" type="ORF">KCG44_02005</name>
</gene>
<dbReference type="PROSITE" id="PS50977">
    <property type="entry name" value="HTH_TETR_2"/>
    <property type="match status" value="1"/>
</dbReference>
<dbReference type="InterPro" id="IPR050109">
    <property type="entry name" value="HTH-type_TetR-like_transc_reg"/>
</dbReference>
<comment type="caution">
    <text evidence="6">The sequence shown here is derived from an EMBL/GenBank/DDBJ whole genome shotgun (WGS) entry which is preliminary data.</text>
</comment>
<sequence length="224" mass="24561">MATRADTGAGEARARRYDPAETRQRVLEAANELFSKQGFAKTGTADIARAADVSEGSIFYHFGSKRALLEELGRAYGERMCLAMQRDDALGDITPAMSIRRCFTYCETHSTWEELVHANSADGTKAGMSNNPDAEPFYRASRQVIVDWVEQQYEAMKAQHDLKHLNVPIAAALTCGVVGDALDLAFGPEISDEVRKEVEDETVRFISAACGMDHCIDSCSQKGA</sequence>
<name>A0ABS6SAX5_9SPHN</name>
<dbReference type="EMBL" id="JAGSPA010000001">
    <property type="protein sequence ID" value="MBV7255553.1"/>
    <property type="molecule type" value="Genomic_DNA"/>
</dbReference>
<evidence type="ECO:0000313" key="7">
    <source>
        <dbReference type="Proteomes" id="UP000722336"/>
    </source>
</evidence>
<organism evidence="6 7">
    <name type="scientific">Pacificimonas pallii</name>
    <dbReference type="NCBI Taxonomy" id="2827236"/>
    <lineage>
        <taxon>Bacteria</taxon>
        <taxon>Pseudomonadati</taxon>
        <taxon>Pseudomonadota</taxon>
        <taxon>Alphaproteobacteria</taxon>
        <taxon>Sphingomonadales</taxon>
        <taxon>Sphingosinicellaceae</taxon>
        <taxon>Pacificimonas</taxon>
    </lineage>
</organism>